<evidence type="ECO:0000256" key="3">
    <source>
        <dbReference type="ARBA" id="ARBA00023163"/>
    </source>
</evidence>
<dbReference type="SUPFAM" id="SSF46689">
    <property type="entry name" value="Homeodomain-like"/>
    <property type="match status" value="1"/>
</dbReference>
<dbReference type="Gene3D" id="1.10.10.60">
    <property type="entry name" value="Homeodomain-like"/>
    <property type="match status" value="1"/>
</dbReference>
<dbReference type="SMART" id="SM00342">
    <property type="entry name" value="HTH_ARAC"/>
    <property type="match status" value="1"/>
</dbReference>
<feature type="domain" description="HTH araC/xylS-type" evidence="4">
    <location>
        <begin position="221"/>
        <end position="320"/>
    </location>
</feature>
<keyword evidence="1" id="KW-0805">Transcription regulation</keyword>
<proteinExistence type="predicted"/>
<dbReference type="InterPro" id="IPR050204">
    <property type="entry name" value="AraC_XylS_family_regulators"/>
</dbReference>
<name>A0ABU4Z8E0_9HYPH</name>
<dbReference type="InterPro" id="IPR018062">
    <property type="entry name" value="HTH_AraC-typ_CS"/>
</dbReference>
<accession>A0ABU4Z8E0</accession>
<dbReference type="InterPro" id="IPR018060">
    <property type="entry name" value="HTH_AraC"/>
</dbReference>
<sequence length="320" mass="34997">MSRKTVFSSAQLPSHLSERDRFSLWQDIHVAEIWSVEYGISATLPFEAAIEATAVGSLVLGQMSGTIRHATRKASNIADDDNDGYLLLINKADTVLTGAQVGREYGVGKGEAVLVTASEALKMVGADRNVWANVVVPRAVLTQAFPQIDDRLALKIGAENEALDLLKRYCQLLETGRPLVSADLITHVTDTIVDLIGLVTGAKGEAAELAGLRGLRAARLQAVLAKIADNFADPGISAQGVAKELRLSARYVHDILQETGISFSERVLELRLQRAHKMLSQRHNDDMRVSEIAMMSGFSDVSYFNRCFRRRFGYTPTSAR</sequence>
<dbReference type="EMBL" id="JAVIJC010000031">
    <property type="protein sequence ID" value="MDX8494843.1"/>
    <property type="molecule type" value="Genomic_DNA"/>
</dbReference>
<reference evidence="5 6" key="1">
    <citation type="submission" date="2023-08" db="EMBL/GenBank/DDBJ databases">
        <title>Implementing the SeqCode for naming new Mesorhizobium species isolated from Vachellia karroo root nodules.</title>
        <authorList>
            <person name="Van Lill M."/>
        </authorList>
    </citation>
    <scope>NUCLEOTIDE SEQUENCE [LARGE SCALE GENOMIC DNA]</scope>
    <source>
        <strain evidence="5 6">VK22B</strain>
    </source>
</reference>
<dbReference type="PROSITE" id="PS00041">
    <property type="entry name" value="HTH_ARAC_FAMILY_1"/>
    <property type="match status" value="1"/>
</dbReference>
<evidence type="ECO:0000259" key="4">
    <source>
        <dbReference type="PROSITE" id="PS01124"/>
    </source>
</evidence>
<dbReference type="PANTHER" id="PTHR46796">
    <property type="entry name" value="HTH-TYPE TRANSCRIPTIONAL ACTIVATOR RHAS-RELATED"/>
    <property type="match status" value="1"/>
</dbReference>
<protein>
    <submittedName>
        <fullName evidence="5">Helix-turn-helix transcriptional regulator</fullName>
    </submittedName>
</protein>
<organism evidence="5 6">
    <name type="scientific">Mesorhizobium captivum</name>
    <dbReference type="NCBI Taxonomy" id="3072319"/>
    <lineage>
        <taxon>Bacteria</taxon>
        <taxon>Pseudomonadati</taxon>
        <taxon>Pseudomonadota</taxon>
        <taxon>Alphaproteobacteria</taxon>
        <taxon>Hyphomicrobiales</taxon>
        <taxon>Phyllobacteriaceae</taxon>
        <taxon>Mesorhizobium</taxon>
    </lineage>
</organism>
<comment type="caution">
    <text evidence="5">The sequence shown here is derived from an EMBL/GenBank/DDBJ whole genome shotgun (WGS) entry which is preliminary data.</text>
</comment>
<dbReference type="PRINTS" id="PR00032">
    <property type="entry name" value="HTHARAC"/>
</dbReference>
<dbReference type="PANTHER" id="PTHR46796:SF6">
    <property type="entry name" value="ARAC SUBFAMILY"/>
    <property type="match status" value="1"/>
</dbReference>
<dbReference type="InterPro" id="IPR009057">
    <property type="entry name" value="Homeodomain-like_sf"/>
</dbReference>
<gene>
    <name evidence="5" type="ORF">RFN29_25105</name>
</gene>
<dbReference type="PROSITE" id="PS01124">
    <property type="entry name" value="HTH_ARAC_FAMILY_2"/>
    <property type="match status" value="1"/>
</dbReference>
<keyword evidence="2" id="KW-0238">DNA-binding</keyword>
<dbReference type="Pfam" id="PF12833">
    <property type="entry name" value="HTH_18"/>
    <property type="match status" value="1"/>
</dbReference>
<dbReference type="InterPro" id="IPR020449">
    <property type="entry name" value="Tscrpt_reg_AraC-type_HTH"/>
</dbReference>
<dbReference type="RefSeq" id="WP_320228635.1">
    <property type="nucleotide sequence ID" value="NZ_JAVIJC010000031.1"/>
</dbReference>
<evidence type="ECO:0000256" key="2">
    <source>
        <dbReference type="ARBA" id="ARBA00023125"/>
    </source>
</evidence>
<dbReference type="Proteomes" id="UP001271249">
    <property type="component" value="Unassembled WGS sequence"/>
</dbReference>
<evidence type="ECO:0000313" key="5">
    <source>
        <dbReference type="EMBL" id="MDX8494843.1"/>
    </source>
</evidence>
<keyword evidence="6" id="KW-1185">Reference proteome</keyword>
<keyword evidence="3" id="KW-0804">Transcription</keyword>
<evidence type="ECO:0000256" key="1">
    <source>
        <dbReference type="ARBA" id="ARBA00023015"/>
    </source>
</evidence>
<evidence type="ECO:0000313" key="6">
    <source>
        <dbReference type="Proteomes" id="UP001271249"/>
    </source>
</evidence>